<dbReference type="EMBL" id="JAPEUL010000011">
    <property type="protein sequence ID" value="MCW4631048.1"/>
    <property type="molecule type" value="Genomic_DNA"/>
</dbReference>
<dbReference type="InterPro" id="IPR050194">
    <property type="entry name" value="Glycosyltransferase_grp1"/>
</dbReference>
<keyword evidence="2" id="KW-0328">Glycosyltransferase</keyword>
<dbReference type="PANTHER" id="PTHR45947">
    <property type="entry name" value="SULFOQUINOVOSYL TRANSFERASE SQD2"/>
    <property type="match status" value="1"/>
</dbReference>
<proteinExistence type="predicted"/>
<dbReference type="PANTHER" id="PTHR45947:SF3">
    <property type="entry name" value="SULFOQUINOVOSYL TRANSFERASE SQD2"/>
    <property type="match status" value="1"/>
</dbReference>
<dbReference type="RefSeq" id="WP_265220386.1">
    <property type="nucleotide sequence ID" value="NZ_JAPEUL010000011.1"/>
</dbReference>
<dbReference type="EC" id="2.4.-.-" evidence="2"/>
<gene>
    <name evidence="2" type="ORF">ONZ52_19815</name>
</gene>
<feature type="domain" description="Glycosyl transferase family 1" evidence="1">
    <location>
        <begin position="141"/>
        <end position="283"/>
    </location>
</feature>
<accession>A0ABT3KKH8</accession>
<keyword evidence="3" id="KW-1185">Reference proteome</keyword>
<evidence type="ECO:0000313" key="3">
    <source>
        <dbReference type="Proteomes" id="UP001431181"/>
    </source>
</evidence>
<keyword evidence="2" id="KW-0808">Transferase</keyword>
<evidence type="ECO:0000313" key="2">
    <source>
        <dbReference type="EMBL" id="MCW4631048.1"/>
    </source>
</evidence>
<organism evidence="2 3">
    <name type="scientific">Marinomonas rhodophyticola</name>
    <dbReference type="NCBI Taxonomy" id="2992803"/>
    <lineage>
        <taxon>Bacteria</taxon>
        <taxon>Pseudomonadati</taxon>
        <taxon>Pseudomonadota</taxon>
        <taxon>Gammaproteobacteria</taxon>
        <taxon>Oceanospirillales</taxon>
        <taxon>Oceanospirillaceae</taxon>
        <taxon>Marinomonas</taxon>
    </lineage>
</organism>
<dbReference type="Pfam" id="PF00534">
    <property type="entry name" value="Glycos_transf_1"/>
    <property type="match status" value="1"/>
</dbReference>
<evidence type="ECO:0000259" key="1">
    <source>
        <dbReference type="Pfam" id="PF00534"/>
    </source>
</evidence>
<comment type="caution">
    <text evidence="2">The sequence shown here is derived from an EMBL/GenBank/DDBJ whole genome shotgun (WGS) entry which is preliminary data.</text>
</comment>
<dbReference type="SUPFAM" id="SSF53756">
    <property type="entry name" value="UDP-Glycosyltransferase/glycogen phosphorylase"/>
    <property type="match status" value="1"/>
</dbReference>
<name>A0ABT3KKH8_9GAMM</name>
<reference evidence="2" key="1">
    <citation type="submission" date="2022-11" db="EMBL/GenBank/DDBJ databases">
        <title>Marinomonas sp. nov., isolated from marine algae.</title>
        <authorList>
            <person name="Choi D.G."/>
            <person name="Kim J.M."/>
            <person name="Lee J.K."/>
            <person name="Baek J.H."/>
            <person name="Jeon C.O."/>
        </authorList>
    </citation>
    <scope>NUCLEOTIDE SEQUENCE</scope>
    <source>
        <strain evidence="2">KJ51-3</strain>
    </source>
</reference>
<dbReference type="Gene3D" id="3.40.50.2000">
    <property type="entry name" value="Glycogen Phosphorylase B"/>
    <property type="match status" value="1"/>
</dbReference>
<dbReference type="InterPro" id="IPR001296">
    <property type="entry name" value="Glyco_trans_1"/>
</dbReference>
<protein>
    <submittedName>
        <fullName evidence="2">Glycosyltransferase</fullName>
        <ecNumber evidence="2">2.4.-.-</ecNumber>
    </submittedName>
</protein>
<sequence>MFAIFKEKYRAYLPLMPFAIEQLDLTGYDLVISSSHAVAKGVITSPNQLHICYCYSPIRYAWDMKFEYLKESNLTKGLKSILARYFLHKIKAWDFISSNNVDHFIAISHFIKERIYKCYRRESTIIYPNVDVDAFPLCEVKEDFYFTASRLVPYKRLALIAEAFAMMPEKKLVIIGDGPERSKVEKIAALSNNVEYLGYQEYKVLKEHMMKAKAFIFAAEEDFGIVPLEAQACGTPVIAFGKGGSLDTVIDKKTGIYFYQQTTDSIIEAVSEFEKNRDLLLDASEIRAHAMNFSTAVFKVNFKRFVYEKCEEKGLQFDVR</sequence>
<dbReference type="Proteomes" id="UP001431181">
    <property type="component" value="Unassembled WGS sequence"/>
</dbReference>
<dbReference type="GO" id="GO:0016757">
    <property type="term" value="F:glycosyltransferase activity"/>
    <property type="evidence" value="ECO:0007669"/>
    <property type="project" value="UniProtKB-KW"/>
</dbReference>